<feature type="domain" description="HTH LytTR-type" evidence="2">
    <location>
        <begin position="157"/>
        <end position="260"/>
    </location>
</feature>
<dbReference type="Proteomes" id="UP001057520">
    <property type="component" value="Chromosome"/>
</dbReference>
<evidence type="ECO:0000259" key="2">
    <source>
        <dbReference type="PROSITE" id="PS50930"/>
    </source>
</evidence>
<organism evidence="3 4">
    <name type="scientific">Caulobacter segnis</name>
    <dbReference type="NCBI Taxonomy" id="88688"/>
    <lineage>
        <taxon>Bacteria</taxon>
        <taxon>Pseudomonadati</taxon>
        <taxon>Pseudomonadota</taxon>
        <taxon>Alphaproteobacteria</taxon>
        <taxon>Caulobacterales</taxon>
        <taxon>Caulobacteraceae</taxon>
        <taxon>Caulobacter</taxon>
    </lineage>
</organism>
<sequence>MWLTRAWILGASLIAAISVVNVLTIQHDAPRLGVIRPAIWESSSALITLFIFAIPAVMALWMVRRQPRWWMAVPAHLVAVFVYSVLHVSGFVVLRKIGHAVILHEGYDFGPLSTEFPYEFRKDMMSYGLATIIYWLALRRSAQKPLEPYVPAPPATFDIQDGARLIRIPVVDILAVRSAGNYVEFVLADTRRPLMRSSLSAVQDDLVAHGFVRTHKSWLVNKARVTGLKPEGSGDYAIELGALEVPLSRRFPEALSALRG</sequence>
<dbReference type="EMBL" id="CP096040">
    <property type="protein sequence ID" value="USQ93999.1"/>
    <property type="molecule type" value="Genomic_DNA"/>
</dbReference>
<feature type="transmembrane region" description="Helical" evidence="1">
    <location>
        <begin position="69"/>
        <end position="94"/>
    </location>
</feature>
<proteinExistence type="predicted"/>
<evidence type="ECO:0000313" key="4">
    <source>
        <dbReference type="Proteomes" id="UP001057520"/>
    </source>
</evidence>
<keyword evidence="3" id="KW-0238">DNA-binding</keyword>
<dbReference type="Gene3D" id="2.40.50.1020">
    <property type="entry name" value="LytTr DNA-binding domain"/>
    <property type="match status" value="1"/>
</dbReference>
<dbReference type="SMART" id="SM00850">
    <property type="entry name" value="LytTR"/>
    <property type="match status" value="1"/>
</dbReference>
<keyword evidence="1" id="KW-1133">Transmembrane helix</keyword>
<dbReference type="PANTHER" id="PTHR37299:SF1">
    <property type="entry name" value="STAGE 0 SPORULATION PROTEIN A HOMOLOG"/>
    <property type="match status" value="1"/>
</dbReference>
<dbReference type="InterPro" id="IPR007492">
    <property type="entry name" value="LytTR_DNA-bd_dom"/>
</dbReference>
<keyword evidence="1" id="KW-0472">Membrane</keyword>
<dbReference type="GO" id="GO:0003677">
    <property type="term" value="F:DNA binding"/>
    <property type="evidence" value="ECO:0007669"/>
    <property type="project" value="UniProtKB-KW"/>
</dbReference>
<dbReference type="Pfam" id="PF04397">
    <property type="entry name" value="LytTR"/>
    <property type="match status" value="1"/>
</dbReference>
<dbReference type="InterPro" id="IPR046947">
    <property type="entry name" value="LytR-like"/>
</dbReference>
<keyword evidence="1" id="KW-0812">Transmembrane</keyword>
<keyword evidence="4" id="KW-1185">Reference proteome</keyword>
<dbReference type="PIRSF" id="PIRSF031767">
    <property type="entry name" value="MHYE_LytTR"/>
    <property type="match status" value="1"/>
</dbReference>
<evidence type="ECO:0000256" key="1">
    <source>
        <dbReference type="SAM" id="Phobius"/>
    </source>
</evidence>
<dbReference type="PROSITE" id="PS50930">
    <property type="entry name" value="HTH_LYTTR"/>
    <property type="match status" value="1"/>
</dbReference>
<evidence type="ECO:0000313" key="3">
    <source>
        <dbReference type="EMBL" id="USQ93999.1"/>
    </source>
</evidence>
<dbReference type="InterPro" id="IPR012379">
    <property type="entry name" value="LytTR_MHYE"/>
</dbReference>
<gene>
    <name evidence="3" type="ORF">MZV50_15400</name>
</gene>
<feature type="transmembrane region" description="Helical" evidence="1">
    <location>
        <begin position="45"/>
        <end position="63"/>
    </location>
</feature>
<dbReference type="PANTHER" id="PTHR37299">
    <property type="entry name" value="TRANSCRIPTIONAL REGULATOR-RELATED"/>
    <property type="match status" value="1"/>
</dbReference>
<reference evidence="3 4" key="1">
    <citation type="submission" date="2022-04" db="EMBL/GenBank/DDBJ databases">
        <title>Genome sequence of soybean root-associated Caulobacter segnis RL271.</title>
        <authorList>
            <person name="Longley R."/>
            <person name="Bonito G."/>
            <person name="Trigodet F."/>
            <person name="Crosson S."/>
            <person name="Fiebig A."/>
        </authorList>
    </citation>
    <scope>NUCLEOTIDE SEQUENCE [LARGE SCALE GENOMIC DNA]</scope>
    <source>
        <strain evidence="3 4">RL271</strain>
    </source>
</reference>
<accession>A0ABY4ZNP2</accession>
<feature type="transmembrane region" description="Helical" evidence="1">
    <location>
        <begin position="6"/>
        <end position="25"/>
    </location>
</feature>
<name>A0ABY4ZNP2_9CAUL</name>
<protein>
    <submittedName>
        <fullName evidence="3">LytTR family DNA-binding domain-containing protein</fullName>
    </submittedName>
</protein>